<reference evidence="2" key="1">
    <citation type="submission" date="2025-08" db="UniProtKB">
        <authorList>
            <consortium name="RefSeq"/>
        </authorList>
    </citation>
    <scope>IDENTIFICATION</scope>
</reference>
<evidence type="ECO:0000313" key="1">
    <source>
        <dbReference type="Proteomes" id="UP000189703"/>
    </source>
</evidence>
<sequence>MMELHENLQTLIERAWTLHDRITDEIENSCTSLRGFCSQHGYYGGLAVAEAPVVVKQKLIATRDALKVVENMLMFLQRLQSRQKEDRRVAFTRLEESRLSLIKRATEHPGKPLDVIQEMLALFGDENSTFHWNTITSSTRKGKPTVERCETRSGIASYFISWVHILLNPWKWKKAARFGVRFLFLTTTILWITRLHQTRQQVSCSWKKRDYFIADSAEMKKWVSYQEISNRPLDVFHGRG</sequence>
<accession>A0A1U8AGF9</accession>
<dbReference type="GO" id="GO:0010020">
    <property type="term" value="P:chloroplast fission"/>
    <property type="evidence" value="ECO:0007669"/>
    <property type="project" value="InterPro"/>
</dbReference>
<dbReference type="InterPro" id="IPR038939">
    <property type="entry name" value="PDV1/PDV2"/>
</dbReference>
<dbReference type="KEGG" id="nnu:104600305"/>
<name>A0A1U8AGF9_NELNU</name>
<organism evidence="1 2">
    <name type="scientific">Nelumbo nucifera</name>
    <name type="common">Sacred lotus</name>
    <dbReference type="NCBI Taxonomy" id="4432"/>
    <lineage>
        <taxon>Eukaryota</taxon>
        <taxon>Viridiplantae</taxon>
        <taxon>Streptophyta</taxon>
        <taxon>Embryophyta</taxon>
        <taxon>Tracheophyta</taxon>
        <taxon>Spermatophyta</taxon>
        <taxon>Magnoliopsida</taxon>
        <taxon>Proteales</taxon>
        <taxon>Nelumbonaceae</taxon>
        <taxon>Nelumbo</taxon>
    </lineage>
</organism>
<dbReference type="GeneID" id="104600305"/>
<dbReference type="AlphaFoldDB" id="A0A1U8AGF9"/>
<dbReference type="eggNOG" id="ENOG502S19J">
    <property type="taxonomic scope" value="Eukaryota"/>
</dbReference>
<dbReference type="RefSeq" id="XP_010261484.1">
    <property type="nucleotide sequence ID" value="XM_010263182.2"/>
</dbReference>
<gene>
    <name evidence="2" type="primary">LOC104600305</name>
</gene>
<dbReference type="Proteomes" id="UP000189703">
    <property type="component" value="Unplaced"/>
</dbReference>
<dbReference type="OMA" id="LFNPWKW"/>
<keyword evidence="1" id="KW-1185">Reference proteome</keyword>
<dbReference type="InParanoid" id="A0A1U8AGF9"/>
<evidence type="ECO:0000313" key="2">
    <source>
        <dbReference type="RefSeq" id="XP_010261484.1"/>
    </source>
</evidence>
<protein>
    <submittedName>
        <fullName evidence="2">Uncharacterized protein LOC104600305</fullName>
    </submittedName>
</protein>
<dbReference type="PANTHER" id="PTHR33600">
    <property type="entry name" value="PLASTID DIVISION PROTEIN PDV2"/>
    <property type="match status" value="1"/>
</dbReference>
<dbReference type="OrthoDB" id="1892915at2759"/>
<proteinExistence type="predicted"/>
<dbReference type="PANTHER" id="PTHR33600:SF5">
    <property type="entry name" value="PLASTID DIVISION PROTEIN PDV1"/>
    <property type="match status" value="1"/>
</dbReference>